<gene>
    <name evidence="15" type="ORF">S7711_05492</name>
</gene>
<dbReference type="GO" id="GO:0005829">
    <property type="term" value="C:cytosol"/>
    <property type="evidence" value="ECO:0007669"/>
    <property type="project" value="UniProtKB-SubCell"/>
</dbReference>
<dbReference type="GO" id="GO:0004792">
    <property type="term" value="F:thiosulfate-cyanide sulfurtransferase activity"/>
    <property type="evidence" value="ECO:0007669"/>
    <property type="project" value="TreeGrafter"/>
</dbReference>
<proteinExistence type="predicted"/>
<sequence length="434" mass="47971">MDNIDHLRREIAKREAELEELKSQLAVAESEERQDSAPAEWNWPLLPEEYDRYSRQMIVPRFGLQGVYRAPLRFSSRQESDMWEKGSRSSKVPGCCLQVAHSTARVGMSKVHSAISYLRELNPSITYKAHETHLSTHNAREIVSSYDLVLDCTDHPTSRYLISDICILLRKPLVSASAFQSSGQLIVLNSPPGKGPCYRCVFPKPPPPESVVGCGEGGIIGPVVGAMGVLQALEAIKLITRGGLEEGDDAEPRPTMMLLLTGMADAPFRSVRMKGKREGCLACAEEGGLTLAEMESSLDYAQFCGVSKPVELLQPEERISAEEYKRILEEEAEHLLIDVREKEHFDLCHLKGSINVPVQRFASHRGDDPPAWLPANLPGDSPIYVVCRVGNDSQVAARKLKDMGLDRGGSRLIGDIKGGMKAWRDAVDPTLPFV</sequence>
<keyword evidence="7" id="KW-0547">Nucleotide-binding</keyword>
<dbReference type="EMBL" id="KL648591">
    <property type="protein sequence ID" value="KEY68079.1"/>
    <property type="molecule type" value="Genomic_DNA"/>
</dbReference>
<evidence type="ECO:0000259" key="14">
    <source>
        <dbReference type="PROSITE" id="PS50206"/>
    </source>
</evidence>
<keyword evidence="6" id="KW-0479">Metal-binding</keyword>
<dbReference type="InterPro" id="IPR036873">
    <property type="entry name" value="Rhodanese-like_dom_sf"/>
</dbReference>
<evidence type="ECO:0000256" key="2">
    <source>
        <dbReference type="ARBA" id="ARBA00022490"/>
    </source>
</evidence>
<evidence type="ECO:0000313" key="16">
    <source>
        <dbReference type="Proteomes" id="UP000028045"/>
    </source>
</evidence>
<dbReference type="GO" id="GO:0016779">
    <property type="term" value="F:nucleotidyltransferase activity"/>
    <property type="evidence" value="ECO:0007669"/>
    <property type="project" value="UniProtKB-KW"/>
</dbReference>
<dbReference type="Pfam" id="PF00581">
    <property type="entry name" value="Rhodanese"/>
    <property type="match status" value="1"/>
</dbReference>
<evidence type="ECO:0000256" key="6">
    <source>
        <dbReference type="ARBA" id="ARBA00022723"/>
    </source>
</evidence>
<dbReference type="GO" id="GO:0046872">
    <property type="term" value="F:metal ion binding"/>
    <property type="evidence" value="ECO:0007669"/>
    <property type="project" value="UniProtKB-KW"/>
</dbReference>
<dbReference type="OrthoDB" id="10261062at2759"/>
<dbReference type="SMART" id="SM00450">
    <property type="entry name" value="RHOD"/>
    <property type="match status" value="1"/>
</dbReference>
<evidence type="ECO:0000256" key="10">
    <source>
        <dbReference type="ARBA" id="ARBA00022840"/>
    </source>
</evidence>
<keyword evidence="9" id="KW-0862">Zinc</keyword>
<dbReference type="Proteomes" id="UP000028045">
    <property type="component" value="Unassembled WGS sequence"/>
</dbReference>
<dbReference type="InterPro" id="IPR045886">
    <property type="entry name" value="ThiF/MoeB/HesA"/>
</dbReference>
<dbReference type="HOGENOM" id="CLU_013325_1_2_1"/>
<evidence type="ECO:0000256" key="1">
    <source>
        <dbReference type="ARBA" id="ARBA00004514"/>
    </source>
</evidence>
<accession>A0A084AS00</accession>
<keyword evidence="3" id="KW-0808">Transferase</keyword>
<dbReference type="GO" id="GO:0005524">
    <property type="term" value="F:ATP binding"/>
    <property type="evidence" value="ECO:0007669"/>
    <property type="project" value="UniProtKB-KW"/>
</dbReference>
<comment type="function">
    <text evidence="12">Plays a central role in 2-thiolation of mcm(5)S(2)U at tRNA wobble positions of cytosolic tRNA(Lys), tRNA(Glu) and tRNA(Gln). Also essential during biosynthesis of the molybdenum cofactor. Acts by mediating the C-terminal thiocarboxylation of sulfur carriers urm1 and mocs2a. Its N-terminus first activates urm1 and mocs2a as acyl-adenylates (-COAMP), then the persulfide sulfur on the catalytic cysteine is transferred to urm1 and mocs2a to form thiocarboxylation (-COSH) of their C-terminus. The reaction probably involves hydrogen sulfide that is generated from the persulfide intermediate and that acts as a nucleophile towards urm1 and mocs2a. Subsequently, a transient disulfide bond is formed. Does not use thiosulfate as sulfur donor; nfs1 probably acting as a sulfur donor for thiocarboxylation reactions.</text>
</comment>
<keyword evidence="16" id="KW-1185">Reference proteome</keyword>
<dbReference type="PROSITE" id="PS50206">
    <property type="entry name" value="RHODANESE_3"/>
    <property type="match status" value="1"/>
</dbReference>
<evidence type="ECO:0000256" key="13">
    <source>
        <dbReference type="SAM" id="Coils"/>
    </source>
</evidence>
<dbReference type="Gene3D" id="3.40.50.720">
    <property type="entry name" value="NAD(P)-binding Rossmann-like Domain"/>
    <property type="match status" value="1"/>
</dbReference>
<keyword evidence="13" id="KW-0175">Coiled coil</keyword>
<reference evidence="15 16" key="1">
    <citation type="journal article" date="2014" name="BMC Genomics">
        <title>Comparative genome sequencing reveals chemotype-specific gene clusters in the toxigenic black mold Stachybotrys.</title>
        <authorList>
            <person name="Semeiks J."/>
            <person name="Borek D."/>
            <person name="Otwinowski Z."/>
            <person name="Grishin N.V."/>
        </authorList>
    </citation>
    <scope>NUCLEOTIDE SEQUENCE [LARGE SCALE GENOMIC DNA]</scope>
    <source>
        <strain evidence="16">CBS 109288 / IBT 7711</strain>
    </source>
</reference>
<protein>
    <recommendedName>
        <fullName evidence="14">Rhodanese domain-containing protein</fullName>
    </recommendedName>
</protein>
<dbReference type="CDD" id="cd01526">
    <property type="entry name" value="RHOD_ThiF"/>
    <property type="match status" value="1"/>
</dbReference>
<keyword evidence="11" id="KW-0511">Multifunctional enzyme</keyword>
<dbReference type="Gene3D" id="3.40.250.10">
    <property type="entry name" value="Rhodanese-like domain"/>
    <property type="match status" value="1"/>
</dbReference>
<comment type="subcellular location">
    <subcellularLocation>
        <location evidence="1">Cytoplasm</location>
        <location evidence="1">Cytosol</location>
    </subcellularLocation>
</comment>
<dbReference type="FunFam" id="3.40.250.10:FF:000014">
    <property type="entry name" value="Adenylyltransferase and sulfurtransferase MOCS3"/>
    <property type="match status" value="1"/>
</dbReference>
<evidence type="ECO:0000256" key="8">
    <source>
        <dbReference type="ARBA" id="ARBA00022786"/>
    </source>
</evidence>
<evidence type="ECO:0000256" key="7">
    <source>
        <dbReference type="ARBA" id="ARBA00022741"/>
    </source>
</evidence>
<keyword evidence="2" id="KW-0963">Cytoplasm</keyword>
<evidence type="ECO:0000256" key="9">
    <source>
        <dbReference type="ARBA" id="ARBA00022833"/>
    </source>
</evidence>
<dbReference type="InterPro" id="IPR001763">
    <property type="entry name" value="Rhodanese-like_dom"/>
</dbReference>
<evidence type="ECO:0000256" key="4">
    <source>
        <dbReference type="ARBA" id="ARBA00022694"/>
    </source>
</evidence>
<evidence type="ECO:0000256" key="12">
    <source>
        <dbReference type="ARBA" id="ARBA00043893"/>
    </source>
</evidence>
<evidence type="ECO:0000256" key="5">
    <source>
        <dbReference type="ARBA" id="ARBA00022695"/>
    </source>
</evidence>
<feature type="coiled-coil region" evidence="13">
    <location>
        <begin position="4"/>
        <end position="31"/>
    </location>
</feature>
<dbReference type="SUPFAM" id="SSF69572">
    <property type="entry name" value="Activating enzymes of the ubiquitin-like proteins"/>
    <property type="match status" value="1"/>
</dbReference>
<keyword evidence="5" id="KW-0548">Nucleotidyltransferase</keyword>
<dbReference type="AlphaFoldDB" id="A0A084AS00"/>
<evidence type="ECO:0000256" key="3">
    <source>
        <dbReference type="ARBA" id="ARBA00022679"/>
    </source>
</evidence>
<name>A0A084AS00_STACB</name>
<dbReference type="GO" id="GO:0042292">
    <property type="term" value="F:URM1 activating enzyme activity"/>
    <property type="evidence" value="ECO:0007669"/>
    <property type="project" value="TreeGrafter"/>
</dbReference>
<keyword evidence="4" id="KW-0819">tRNA processing</keyword>
<keyword evidence="10" id="KW-0067">ATP-binding</keyword>
<dbReference type="GO" id="GO:0032447">
    <property type="term" value="P:protein urmylation"/>
    <property type="evidence" value="ECO:0007669"/>
    <property type="project" value="TreeGrafter"/>
</dbReference>
<dbReference type="InterPro" id="IPR000594">
    <property type="entry name" value="ThiF_NAD_FAD-bd"/>
</dbReference>
<keyword evidence="8" id="KW-0833">Ubl conjugation pathway</keyword>
<dbReference type="Pfam" id="PF00899">
    <property type="entry name" value="ThiF"/>
    <property type="match status" value="1"/>
</dbReference>
<dbReference type="GO" id="GO:0002143">
    <property type="term" value="P:tRNA wobble position uridine thiolation"/>
    <property type="evidence" value="ECO:0007669"/>
    <property type="project" value="TreeGrafter"/>
</dbReference>
<organism evidence="15 16">
    <name type="scientific">Stachybotrys chartarum (strain CBS 109288 / IBT 7711)</name>
    <name type="common">Toxic black mold</name>
    <name type="synonym">Stilbospora chartarum</name>
    <dbReference type="NCBI Taxonomy" id="1280523"/>
    <lineage>
        <taxon>Eukaryota</taxon>
        <taxon>Fungi</taxon>
        <taxon>Dikarya</taxon>
        <taxon>Ascomycota</taxon>
        <taxon>Pezizomycotina</taxon>
        <taxon>Sordariomycetes</taxon>
        <taxon>Hypocreomycetidae</taxon>
        <taxon>Hypocreales</taxon>
        <taxon>Stachybotryaceae</taxon>
        <taxon>Stachybotrys</taxon>
    </lineage>
</organism>
<feature type="domain" description="Rhodanese" evidence="14">
    <location>
        <begin position="330"/>
        <end position="432"/>
    </location>
</feature>
<dbReference type="InterPro" id="IPR035985">
    <property type="entry name" value="Ubiquitin-activating_enz"/>
</dbReference>
<dbReference type="PANTHER" id="PTHR10953:SF102">
    <property type="entry name" value="ADENYLYLTRANSFERASE AND SULFURTRANSFERASE MOCS3"/>
    <property type="match status" value="1"/>
</dbReference>
<dbReference type="CDD" id="cd00757">
    <property type="entry name" value="ThiF_MoeB_HesA_family"/>
    <property type="match status" value="1"/>
</dbReference>
<evidence type="ECO:0000256" key="11">
    <source>
        <dbReference type="ARBA" id="ARBA00023268"/>
    </source>
</evidence>
<dbReference type="PANTHER" id="PTHR10953">
    <property type="entry name" value="UBIQUITIN-ACTIVATING ENZYME E1"/>
    <property type="match status" value="1"/>
</dbReference>
<evidence type="ECO:0000313" key="15">
    <source>
        <dbReference type="EMBL" id="KEY68079.1"/>
    </source>
</evidence>